<feature type="region of interest" description="Disordered" evidence="1">
    <location>
        <begin position="657"/>
        <end position="735"/>
    </location>
</feature>
<evidence type="ECO:0000313" key="2">
    <source>
        <dbReference type="EMBL" id="KIW61648.1"/>
    </source>
</evidence>
<dbReference type="EMBL" id="KN847317">
    <property type="protein sequence ID" value="KIW61648.1"/>
    <property type="molecule type" value="Genomic_DNA"/>
</dbReference>
<reference evidence="2 3" key="1">
    <citation type="submission" date="2015-01" db="EMBL/GenBank/DDBJ databases">
        <title>The Genome Sequence of Exophiala xenobiotica CBS118157.</title>
        <authorList>
            <consortium name="The Broad Institute Genomics Platform"/>
            <person name="Cuomo C."/>
            <person name="de Hoog S."/>
            <person name="Gorbushina A."/>
            <person name="Stielow B."/>
            <person name="Teixiera M."/>
            <person name="Abouelleil A."/>
            <person name="Chapman S.B."/>
            <person name="Priest M."/>
            <person name="Young S.K."/>
            <person name="Wortman J."/>
            <person name="Nusbaum C."/>
            <person name="Birren B."/>
        </authorList>
    </citation>
    <scope>NUCLEOTIDE SEQUENCE [LARGE SCALE GENOMIC DNA]</scope>
    <source>
        <strain evidence="2 3">CBS 118157</strain>
    </source>
</reference>
<feature type="compositionally biased region" description="Polar residues" evidence="1">
    <location>
        <begin position="997"/>
        <end position="1015"/>
    </location>
</feature>
<feature type="region of interest" description="Disordered" evidence="1">
    <location>
        <begin position="783"/>
        <end position="1184"/>
    </location>
</feature>
<feature type="compositionally biased region" description="Polar residues" evidence="1">
    <location>
        <begin position="1088"/>
        <end position="1117"/>
    </location>
</feature>
<feature type="compositionally biased region" description="Polar residues" evidence="1">
    <location>
        <begin position="404"/>
        <end position="418"/>
    </location>
</feature>
<feature type="compositionally biased region" description="Basic and acidic residues" evidence="1">
    <location>
        <begin position="519"/>
        <end position="531"/>
    </location>
</feature>
<feature type="region of interest" description="Disordered" evidence="1">
    <location>
        <begin position="486"/>
        <end position="580"/>
    </location>
</feature>
<feature type="compositionally biased region" description="Basic and acidic residues" evidence="1">
    <location>
        <begin position="658"/>
        <end position="667"/>
    </location>
</feature>
<organism evidence="2 3">
    <name type="scientific">Exophiala xenobiotica</name>
    <dbReference type="NCBI Taxonomy" id="348802"/>
    <lineage>
        <taxon>Eukaryota</taxon>
        <taxon>Fungi</taxon>
        <taxon>Dikarya</taxon>
        <taxon>Ascomycota</taxon>
        <taxon>Pezizomycotina</taxon>
        <taxon>Eurotiomycetes</taxon>
        <taxon>Chaetothyriomycetidae</taxon>
        <taxon>Chaetothyriales</taxon>
        <taxon>Herpotrichiellaceae</taxon>
        <taxon>Exophiala</taxon>
    </lineage>
</organism>
<feature type="compositionally biased region" description="Low complexity" evidence="1">
    <location>
        <begin position="281"/>
        <end position="294"/>
    </location>
</feature>
<dbReference type="RefSeq" id="XP_013322232.1">
    <property type="nucleotide sequence ID" value="XM_013466778.1"/>
</dbReference>
<feature type="compositionally biased region" description="Polar residues" evidence="1">
    <location>
        <begin position="695"/>
        <end position="719"/>
    </location>
</feature>
<feature type="region of interest" description="Disordered" evidence="1">
    <location>
        <begin position="273"/>
        <end position="294"/>
    </location>
</feature>
<feature type="compositionally biased region" description="Basic and acidic residues" evidence="1">
    <location>
        <begin position="849"/>
        <end position="877"/>
    </location>
</feature>
<protein>
    <submittedName>
        <fullName evidence="2">Uncharacterized protein</fullName>
    </submittedName>
</protein>
<evidence type="ECO:0000313" key="3">
    <source>
        <dbReference type="Proteomes" id="UP000054342"/>
    </source>
</evidence>
<gene>
    <name evidence="2" type="ORF">PV05_01747</name>
</gene>
<dbReference type="Proteomes" id="UP000054342">
    <property type="component" value="Unassembled WGS sequence"/>
</dbReference>
<name>A0A0D2F161_9EURO</name>
<keyword evidence="3" id="KW-1185">Reference proteome</keyword>
<dbReference type="OrthoDB" id="5382203at2759"/>
<feature type="compositionally biased region" description="Basic and acidic residues" evidence="1">
    <location>
        <begin position="937"/>
        <end position="956"/>
    </location>
</feature>
<dbReference type="AlphaFoldDB" id="A0A0D2F161"/>
<feature type="region of interest" description="Disordered" evidence="1">
    <location>
        <begin position="1"/>
        <end position="41"/>
    </location>
</feature>
<feature type="compositionally biased region" description="Polar residues" evidence="1">
    <location>
        <begin position="823"/>
        <end position="838"/>
    </location>
</feature>
<accession>A0A0D2F161</accession>
<evidence type="ECO:0000256" key="1">
    <source>
        <dbReference type="SAM" id="MobiDB-lite"/>
    </source>
</evidence>
<feature type="compositionally biased region" description="Acidic residues" evidence="1">
    <location>
        <begin position="1052"/>
        <end position="1063"/>
    </location>
</feature>
<sequence>MAQRPLASESLDSTPKGLRSMGSHTDILSMSSKSGRPTLPYANPPPAYVSVSEAEKLVYAEMERPVTISEGATGLVNGFLDQVLYDILSRSHSTSLSAVRSAVPLVLKQRLGRSAVQAADEELQDYIPEDEMDEVLSAPPALDPKADFDTDLAWKLTRLRCMVYAKLGDMEEEDEEDYLEDFHLRDHITRVHESTRASAAIAPAAAIFLTTVLEFLAEQALCIAAQHATKRHAPSKGTNGTTHGGHVLLEEIDMSGIGKEGPLIRLWRSWKGSMRSGGSGSSRPTTPSVMSPVSPESPNYEWKFPAVPPFSTIKEEQSPLIKPRSSLSPADIPLPTNDNDIDEIEVPGLARSADEEANSTARPTLDTRRPSSMLIMPGKFPDPSTAPATDELPRPMYVRKRSHSLPTSGPSIVATQSRADVGGKLSDQGASSSLEDLQEKVGGTTEPEARTPRQSNEEAIPSPRSDIVSSTVAAIAGALSVEASRALRRDPTSSNQTSPVAATGGAQRGLGINTEEDYDQRARSVTDHEGASDPEDLALSLADEHDGPHNQTNPRDSGFGVAGAEDDLPIHGQQDHDLQEQTANYPDQVRNERDTMIVSTPGQDHFPQRAAADNYDDYDPYSTQDSARPDVRMNTSTPRQQNEPVAAAFSAFNNRTTSLEHRERSPTEVRFPQHLPNSQRLPATDHTQDRIPRYATSSNLVQNPHSRTTSAGRPSTAGSATARRQHIRLRSDDEKVEELEKAKKSLDVLIDSDETLHYTLTPKTAREGVKPKAKSQTQELADFFRNTAPPGEEPARPRSSRSTKESLGGLRSNPSNARPPLPLNTQAAASAPGQQAIGSPSRPKNPLGEPRDPRMTRNNTRDLADYARSTGPEHEMQLPKALGTRPGTAQVAGSGASSDDIAENRPVTSPEKPANRLKFQARDARAPRTAESSDLIDFIREGPPRAPGDHRIDRRVAPFRSTMDSDDLNALVPPPELDTNGRRSDGSAVESAMTAKSMPSSMNSRTGLLESTNRSAAKATNGVASRQPIIPETDGIPKKNRRKVRDPYAIDFSDEEEEMEDELFPPKRRTDEESLVDFLRNTAPGPGMSTQPILGATPGTSQAESPDTVKPQTSSSKLRVYLQGSGASRNGVSAGKSNGARAESPHLTQIGSKMDKYRPTQVTHAPHVERNRARMRAEPREATVTNGSATADLAEYLMASGPPPGSDVPVQKLGSHKDQAGFRRFFQLRGSVRK</sequence>
<proteinExistence type="predicted"/>
<feature type="compositionally biased region" description="Basic and acidic residues" evidence="1">
    <location>
        <begin position="1166"/>
        <end position="1181"/>
    </location>
</feature>
<dbReference type="HOGENOM" id="CLU_002983_1_0_1"/>
<dbReference type="STRING" id="348802.A0A0D2F161"/>
<feature type="compositionally biased region" description="Polar residues" evidence="1">
    <location>
        <begin position="22"/>
        <end position="35"/>
    </location>
</feature>
<feature type="region of interest" description="Disordered" evidence="1">
    <location>
        <begin position="598"/>
        <end position="641"/>
    </location>
</feature>
<dbReference type="GeneID" id="25323655"/>
<feature type="region of interest" description="Disordered" evidence="1">
    <location>
        <begin position="319"/>
        <end position="468"/>
    </location>
</feature>